<reference evidence="1" key="2">
    <citation type="journal article" date="2021" name="PeerJ">
        <title>Extensive microbial diversity within the chicken gut microbiome revealed by metagenomics and culture.</title>
        <authorList>
            <person name="Gilroy R."/>
            <person name="Ravi A."/>
            <person name="Getino M."/>
            <person name="Pursley I."/>
            <person name="Horton D.L."/>
            <person name="Alikhan N.F."/>
            <person name="Baker D."/>
            <person name="Gharbi K."/>
            <person name="Hall N."/>
            <person name="Watson M."/>
            <person name="Adriaenssens E.M."/>
            <person name="Foster-Nyarko E."/>
            <person name="Jarju S."/>
            <person name="Secka A."/>
            <person name="Antonio M."/>
            <person name="Oren A."/>
            <person name="Chaudhuri R.R."/>
            <person name="La Ragione R."/>
            <person name="Hildebrand F."/>
            <person name="Pallen M.J."/>
        </authorList>
    </citation>
    <scope>NUCLEOTIDE SEQUENCE</scope>
    <source>
        <strain evidence="1">20514</strain>
    </source>
</reference>
<sequence>MDRYSLIGQGSFPREFVLLQGTGCRWRRCTFCDYHGDTGSDPFSVNREVLGRVTGEYGVLDVINSGSGTELDPDTLRMIRDVVRERNIGTLWFEMHYMYRYRLADFARQFAPAAVKFRCGVESFRPELRDAWKKGIPSSATPEDIASFFQGVCLLCCTEGDSQERILGDIAIARKYFEYCSVNLFCNNTTAVRRDVRLVSWFIREVYPWLKDEPGFEVLIDNTDLGVG</sequence>
<accession>A0A9D9ELD1</accession>
<dbReference type="AlphaFoldDB" id="A0A9D9ELD1"/>
<gene>
    <name evidence="1" type="ORF">IAC29_05330</name>
</gene>
<evidence type="ECO:0000313" key="1">
    <source>
        <dbReference type="EMBL" id="MBO8448676.1"/>
    </source>
</evidence>
<dbReference type="Proteomes" id="UP000810252">
    <property type="component" value="Unassembled WGS sequence"/>
</dbReference>
<comment type="caution">
    <text evidence="1">The sequence shown here is derived from an EMBL/GenBank/DDBJ whole genome shotgun (WGS) entry which is preliminary data.</text>
</comment>
<evidence type="ECO:0000313" key="2">
    <source>
        <dbReference type="Proteomes" id="UP000810252"/>
    </source>
</evidence>
<dbReference type="EMBL" id="JADIMQ010000078">
    <property type="protein sequence ID" value="MBO8448676.1"/>
    <property type="molecule type" value="Genomic_DNA"/>
</dbReference>
<protein>
    <submittedName>
        <fullName evidence="1">Radical SAM protein</fullName>
    </submittedName>
</protein>
<organism evidence="1 2">
    <name type="scientific">Candidatus Cryptobacteroides merdigallinarum</name>
    <dbReference type="NCBI Taxonomy" id="2840770"/>
    <lineage>
        <taxon>Bacteria</taxon>
        <taxon>Pseudomonadati</taxon>
        <taxon>Bacteroidota</taxon>
        <taxon>Bacteroidia</taxon>
        <taxon>Bacteroidales</taxon>
        <taxon>Candidatus Cryptobacteroides</taxon>
    </lineage>
</organism>
<name>A0A9D9ELD1_9BACT</name>
<reference evidence="1" key="1">
    <citation type="submission" date="2020-10" db="EMBL/GenBank/DDBJ databases">
        <authorList>
            <person name="Gilroy R."/>
        </authorList>
    </citation>
    <scope>NUCLEOTIDE SEQUENCE</scope>
    <source>
        <strain evidence="1">20514</strain>
    </source>
</reference>
<proteinExistence type="predicted"/>